<accession>A0A0P0FY28</accession>
<dbReference type="PANTHER" id="PTHR43280">
    <property type="entry name" value="ARAC-FAMILY TRANSCRIPTIONAL REGULATOR"/>
    <property type="match status" value="1"/>
</dbReference>
<organism evidence="5 6">
    <name type="scientific">Bacteroides cellulosilyticus</name>
    <dbReference type="NCBI Taxonomy" id="246787"/>
    <lineage>
        <taxon>Bacteria</taxon>
        <taxon>Pseudomonadati</taxon>
        <taxon>Bacteroidota</taxon>
        <taxon>Bacteroidia</taxon>
        <taxon>Bacteroidales</taxon>
        <taxon>Bacteroidaceae</taxon>
        <taxon>Bacteroides</taxon>
    </lineage>
</organism>
<keyword evidence="1" id="KW-0805">Transcription regulation</keyword>
<dbReference type="AlphaFoldDB" id="A0A0P0FY28"/>
<dbReference type="KEGG" id="bcel:BcellWH2_02952"/>
<dbReference type="Proteomes" id="UP000061809">
    <property type="component" value="Chromosome"/>
</dbReference>
<dbReference type="PROSITE" id="PS01124">
    <property type="entry name" value="HTH_ARAC_FAMILY_2"/>
    <property type="match status" value="1"/>
</dbReference>
<dbReference type="GO" id="GO:0003700">
    <property type="term" value="F:DNA-binding transcription factor activity"/>
    <property type="evidence" value="ECO:0007669"/>
    <property type="project" value="InterPro"/>
</dbReference>
<keyword evidence="3" id="KW-0804">Transcription</keyword>
<dbReference type="GO" id="GO:0043565">
    <property type="term" value="F:sequence-specific DNA binding"/>
    <property type="evidence" value="ECO:0007669"/>
    <property type="project" value="InterPro"/>
</dbReference>
<dbReference type="InterPro" id="IPR018060">
    <property type="entry name" value="HTH_AraC"/>
</dbReference>
<dbReference type="InterPro" id="IPR003313">
    <property type="entry name" value="AraC-bd"/>
</dbReference>
<dbReference type="PATRIC" id="fig|246787.4.peg.3052"/>
<evidence type="ECO:0000259" key="4">
    <source>
        <dbReference type="PROSITE" id="PS01124"/>
    </source>
</evidence>
<name>A0A0P0FY28_9BACE</name>
<dbReference type="Pfam" id="PF02311">
    <property type="entry name" value="AraC_binding"/>
    <property type="match status" value="1"/>
</dbReference>
<protein>
    <submittedName>
        <fullName evidence="5">Arabinose operon regulatory protein</fullName>
    </submittedName>
</protein>
<dbReference type="Pfam" id="PF12833">
    <property type="entry name" value="HTH_18"/>
    <property type="match status" value="1"/>
</dbReference>
<dbReference type="SUPFAM" id="SSF46689">
    <property type="entry name" value="Homeodomain-like"/>
    <property type="match status" value="1"/>
</dbReference>
<evidence type="ECO:0000256" key="1">
    <source>
        <dbReference type="ARBA" id="ARBA00023015"/>
    </source>
</evidence>
<dbReference type="EMBL" id="CP012801">
    <property type="protein sequence ID" value="ALJ60190.1"/>
    <property type="molecule type" value="Genomic_DNA"/>
</dbReference>
<feature type="domain" description="HTH araC/xylS-type" evidence="4">
    <location>
        <begin position="169"/>
        <end position="267"/>
    </location>
</feature>
<dbReference type="SUPFAM" id="SSF51215">
    <property type="entry name" value="Regulatory protein AraC"/>
    <property type="match status" value="1"/>
</dbReference>
<keyword evidence="2" id="KW-0238">DNA-binding</keyword>
<proteinExistence type="predicted"/>
<reference evidence="5 6" key="1">
    <citation type="journal article" date="2015" name="Science">
        <title>Genetic determinants of in vivo fitness and diet responsiveness in multiple human gut Bacteroides.</title>
        <authorList>
            <person name="Wu M."/>
            <person name="McNulty N.P."/>
            <person name="Rodionov D.A."/>
            <person name="Khoroshkin M.S."/>
            <person name="Griffin N.W."/>
            <person name="Cheng J."/>
            <person name="Latreille P."/>
            <person name="Kerstetter R.A."/>
            <person name="Terrapon N."/>
            <person name="Henrissat B."/>
            <person name="Osterman A.L."/>
            <person name="Gordon J.I."/>
        </authorList>
    </citation>
    <scope>NUCLEOTIDE SEQUENCE [LARGE SCALE GENOMIC DNA]</scope>
    <source>
        <strain evidence="5 6">WH2</strain>
    </source>
</reference>
<dbReference type="RefSeq" id="WP_029426422.1">
    <property type="nucleotide sequence ID" value="NZ_CAXUGF010000006.1"/>
</dbReference>
<sequence length="288" mass="34448">MSEEYLFHTRKKSDLFSYPYRMERGELLFCLQGGVQLYINQQKYALAAGSVILVFPEQITFYKDATDDLELAVFAFSAQFRHEIFYSLPSDKVSFMREHNYSSFRDEEWDGICNHYLKLLQQKSVDSDNIYQRELVIYCCRMLFYEICNQSERLYRQTKPNHLRWRLKDRFIALVIESFREQRSVDYYADKLCVTTRHLSKTIQQTVGCTAKEWIDDYVILELKVTLHSTALSIQEIANQFNFPDQSYLGRYFKHHTGMSPTAYRENYGTYEKENLGTYYADYTDFFY</sequence>
<dbReference type="PANTHER" id="PTHR43280:SF32">
    <property type="entry name" value="TRANSCRIPTIONAL REGULATORY PROTEIN"/>
    <property type="match status" value="1"/>
</dbReference>
<dbReference type="SMART" id="SM00342">
    <property type="entry name" value="HTH_ARAC"/>
    <property type="match status" value="1"/>
</dbReference>
<gene>
    <name evidence="5" type="primary">araC_4</name>
    <name evidence="5" type="ORF">BcellWH2_02952</name>
</gene>
<dbReference type="InterPro" id="IPR009057">
    <property type="entry name" value="Homeodomain-like_sf"/>
</dbReference>
<dbReference type="Gene3D" id="1.10.10.60">
    <property type="entry name" value="Homeodomain-like"/>
    <property type="match status" value="1"/>
</dbReference>
<evidence type="ECO:0000313" key="5">
    <source>
        <dbReference type="EMBL" id="ALJ60190.1"/>
    </source>
</evidence>
<dbReference type="InterPro" id="IPR037923">
    <property type="entry name" value="HTH-like"/>
</dbReference>
<evidence type="ECO:0000256" key="3">
    <source>
        <dbReference type="ARBA" id="ARBA00023163"/>
    </source>
</evidence>
<evidence type="ECO:0000256" key="2">
    <source>
        <dbReference type="ARBA" id="ARBA00023125"/>
    </source>
</evidence>
<evidence type="ECO:0000313" key="6">
    <source>
        <dbReference type="Proteomes" id="UP000061809"/>
    </source>
</evidence>